<evidence type="ECO:0000259" key="1">
    <source>
        <dbReference type="Pfam" id="PF02602"/>
    </source>
</evidence>
<dbReference type="AlphaFoldDB" id="A0A060R892"/>
<dbReference type="HOGENOM" id="CLU_076006_0_0_10"/>
<name>A0A060R892_9BACT</name>
<feature type="domain" description="Tetrapyrrole biosynthesis uroporphyrinogen III synthase" evidence="1">
    <location>
        <begin position="20"/>
        <end position="234"/>
    </location>
</feature>
<dbReference type="eggNOG" id="COG1587">
    <property type="taxonomic scope" value="Bacteria"/>
</dbReference>
<keyword evidence="3" id="KW-1185">Reference proteome</keyword>
<dbReference type="InterPro" id="IPR036108">
    <property type="entry name" value="4pyrrol_syn_uPrphyn_synt_sf"/>
</dbReference>
<dbReference type="PATRIC" id="fig|1433126.3.peg.1569"/>
<dbReference type="KEGG" id="rbc:BN938_1584"/>
<dbReference type="Gene3D" id="3.40.50.10090">
    <property type="match status" value="2"/>
</dbReference>
<dbReference type="OrthoDB" id="1149788at2"/>
<dbReference type="Proteomes" id="UP000027616">
    <property type="component" value="Chromosome I"/>
</dbReference>
<proteinExistence type="predicted"/>
<dbReference type="GO" id="GO:0004852">
    <property type="term" value="F:uroporphyrinogen-III synthase activity"/>
    <property type="evidence" value="ECO:0007669"/>
    <property type="project" value="InterPro"/>
</dbReference>
<dbReference type="InterPro" id="IPR003754">
    <property type="entry name" value="4pyrrol_synth_uPrphyn_synth"/>
</dbReference>
<dbReference type="Pfam" id="PF02602">
    <property type="entry name" value="HEM4"/>
    <property type="match status" value="1"/>
</dbReference>
<dbReference type="SUPFAM" id="SSF69618">
    <property type="entry name" value="HemD-like"/>
    <property type="match status" value="1"/>
</dbReference>
<evidence type="ECO:0000313" key="2">
    <source>
        <dbReference type="EMBL" id="CDN31671.1"/>
    </source>
</evidence>
<protein>
    <submittedName>
        <fullName evidence="2">Putative uroporphyrinogen-III synthase HemD</fullName>
    </submittedName>
</protein>
<accession>A0A060R892</accession>
<organism evidence="2 3">
    <name type="scientific">Mucinivorans hirudinis</name>
    <dbReference type="NCBI Taxonomy" id="1433126"/>
    <lineage>
        <taxon>Bacteria</taxon>
        <taxon>Pseudomonadati</taxon>
        <taxon>Bacteroidota</taxon>
        <taxon>Bacteroidia</taxon>
        <taxon>Bacteroidales</taxon>
        <taxon>Rikenellaceae</taxon>
        <taxon>Mucinivorans</taxon>
    </lineage>
</organism>
<gene>
    <name evidence="2" type="ORF">BN938_1584</name>
</gene>
<dbReference type="CDD" id="cd06578">
    <property type="entry name" value="HemD"/>
    <property type="match status" value="1"/>
</dbReference>
<dbReference type="GO" id="GO:0033014">
    <property type="term" value="P:tetrapyrrole biosynthetic process"/>
    <property type="evidence" value="ECO:0007669"/>
    <property type="project" value="InterPro"/>
</dbReference>
<reference evidence="2 3" key="1">
    <citation type="journal article" date="2015" name="Genome Announc.">
        <title>Complete Genome Sequence of the Novel Leech Symbiont Mucinivorans hirudinis M3T.</title>
        <authorList>
            <person name="Nelson M.C."/>
            <person name="Bomar L."/>
            <person name="Graf J."/>
        </authorList>
    </citation>
    <scope>NUCLEOTIDE SEQUENCE [LARGE SCALE GENOMIC DNA]</scope>
    <source>
        <strain evidence="3">M3</strain>
    </source>
</reference>
<dbReference type="STRING" id="1433126.BN938_1584"/>
<evidence type="ECO:0000313" key="3">
    <source>
        <dbReference type="Proteomes" id="UP000027616"/>
    </source>
</evidence>
<dbReference type="EMBL" id="HG934468">
    <property type="protein sequence ID" value="CDN31671.1"/>
    <property type="molecule type" value="Genomic_DNA"/>
</dbReference>
<sequence>MNIKRILISQPAPQSDKSPFSELATKHEIEIVFRPFIEVEGVSLKEFRKQRVEILDHSAVIMTSRTAIDHYFRIAEECRITIPDTMKYFCVSEAVALYLQKYIVYRKRKIFFAGGTFPELMEVLVKHKDEKYLVPLSDPHKPEIPLMLTKGGIKHNKVILSHTVSSDLKEINPVDFDILALYSPADVKSYIANFGANKGEYKIAIFGNGTARVAMEAGIKVDIMAPTSKFPSLTMALDRYIRAYNDGDNVEDFALRTLPEPAGVASKGVASVRKSPKKVTAAGA</sequence>